<gene>
    <name evidence="1" type="ORF">CQA53_05795</name>
</gene>
<proteinExistence type="predicted"/>
<dbReference type="AlphaFoldDB" id="A0A3D8ILI5"/>
<accession>A0A3D8ILI5</accession>
<keyword evidence="1" id="KW-0255">Endonuclease</keyword>
<sequence length="44" mass="5204">MVERILESKAKDSHFNTNMLESEIDTLVYKLYNLSDEEIRIVES</sequence>
<keyword evidence="1" id="KW-0378">Hydrolase</keyword>
<evidence type="ECO:0000313" key="1">
    <source>
        <dbReference type="EMBL" id="RDU65805.1"/>
    </source>
</evidence>
<evidence type="ECO:0000313" key="2">
    <source>
        <dbReference type="Proteomes" id="UP000256379"/>
    </source>
</evidence>
<organism evidence="1 2">
    <name type="scientific">Helicobacter didelphidarum</name>
    <dbReference type="NCBI Taxonomy" id="2040648"/>
    <lineage>
        <taxon>Bacteria</taxon>
        <taxon>Pseudomonadati</taxon>
        <taxon>Campylobacterota</taxon>
        <taxon>Epsilonproteobacteria</taxon>
        <taxon>Campylobacterales</taxon>
        <taxon>Helicobacteraceae</taxon>
        <taxon>Helicobacter</taxon>
    </lineage>
</organism>
<keyword evidence="1" id="KW-0540">Nuclease</keyword>
<dbReference type="EMBL" id="NXLQ01000010">
    <property type="protein sequence ID" value="RDU65805.1"/>
    <property type="molecule type" value="Genomic_DNA"/>
</dbReference>
<name>A0A3D8ILI5_9HELI</name>
<dbReference type="GO" id="GO:0004519">
    <property type="term" value="F:endonuclease activity"/>
    <property type="evidence" value="ECO:0007669"/>
    <property type="project" value="UniProtKB-KW"/>
</dbReference>
<keyword evidence="2" id="KW-1185">Reference proteome</keyword>
<protein>
    <submittedName>
        <fullName evidence="1">Type II restriction endonuclease</fullName>
    </submittedName>
</protein>
<dbReference type="OrthoDB" id="5329385at2"/>
<comment type="caution">
    <text evidence="1">The sequence shown here is derived from an EMBL/GenBank/DDBJ whole genome shotgun (WGS) entry which is preliminary data.</text>
</comment>
<dbReference type="Proteomes" id="UP000256379">
    <property type="component" value="Unassembled WGS sequence"/>
</dbReference>
<reference evidence="1 2" key="1">
    <citation type="submission" date="2018-04" db="EMBL/GenBank/DDBJ databases">
        <title>Novel Campyloabacter and Helicobacter Species and Strains.</title>
        <authorList>
            <person name="Mannion A.J."/>
            <person name="Shen Z."/>
            <person name="Fox J.G."/>
        </authorList>
    </citation>
    <scope>NUCLEOTIDE SEQUENCE [LARGE SCALE GENOMIC DNA]</scope>
    <source>
        <strain evidence="1 2">MIT 17-337</strain>
    </source>
</reference>